<dbReference type="EMBL" id="CAWUHD010000019">
    <property type="protein sequence ID" value="CAK7216079.1"/>
    <property type="molecule type" value="Genomic_DNA"/>
</dbReference>
<reference evidence="1 2" key="1">
    <citation type="submission" date="2024-01" db="EMBL/GenBank/DDBJ databases">
        <authorList>
            <person name="Allen C."/>
            <person name="Tagirdzhanova G."/>
        </authorList>
    </citation>
    <scope>NUCLEOTIDE SEQUENCE [LARGE SCALE GENOMIC DNA]</scope>
</reference>
<name>A0ABP0B933_9PEZI</name>
<sequence length="156" mass="17443">MDPLSVSASIIAVLQLSSEVVKYISAAAGATEERRRLREAVRACENILQKLKDESDDSEEGKAWSETIKALEAPDAPLGRLSVVLRKVDAKLQPKKGIMKALAVLKWPFNEREITEIFATIEREKSLLELALTKDAQTLIREIKRTSKENTRQLVS</sequence>
<comment type="caution">
    <text evidence="1">The sequence shown here is derived from an EMBL/GenBank/DDBJ whole genome shotgun (WGS) entry which is preliminary data.</text>
</comment>
<keyword evidence="2" id="KW-1185">Reference proteome</keyword>
<accession>A0ABP0B933</accession>
<evidence type="ECO:0000313" key="2">
    <source>
        <dbReference type="Proteomes" id="UP001642482"/>
    </source>
</evidence>
<proteinExistence type="predicted"/>
<protein>
    <recommendedName>
        <fullName evidence="3">NACHT-NTPase and P-loop NTPases N-terminal domain-containing protein</fullName>
    </recommendedName>
</protein>
<gene>
    <name evidence="1" type="ORF">SEUCBS140593_002749</name>
</gene>
<evidence type="ECO:0008006" key="3">
    <source>
        <dbReference type="Google" id="ProtNLM"/>
    </source>
</evidence>
<evidence type="ECO:0000313" key="1">
    <source>
        <dbReference type="EMBL" id="CAK7216079.1"/>
    </source>
</evidence>
<dbReference type="Proteomes" id="UP001642482">
    <property type="component" value="Unassembled WGS sequence"/>
</dbReference>
<organism evidence="1 2">
    <name type="scientific">Sporothrix eucalyptigena</name>
    <dbReference type="NCBI Taxonomy" id="1812306"/>
    <lineage>
        <taxon>Eukaryota</taxon>
        <taxon>Fungi</taxon>
        <taxon>Dikarya</taxon>
        <taxon>Ascomycota</taxon>
        <taxon>Pezizomycotina</taxon>
        <taxon>Sordariomycetes</taxon>
        <taxon>Sordariomycetidae</taxon>
        <taxon>Ophiostomatales</taxon>
        <taxon>Ophiostomataceae</taxon>
        <taxon>Sporothrix</taxon>
    </lineage>
</organism>